<dbReference type="AlphaFoldDB" id="E6U8K8"/>
<sequence>MSDESGTADWAALVYKLPSHPSKYRVYVWRKLKQAGAICYQQGLAVLPMNMWNNTYLQNLRAEIHLFGGDASVLRFNFIDRQDEEKLVGQFNDNVRLACQEISNALRDFLKEVEHPQPAGYIRKRQDAGFFEKARNHYEAFKRHGFFQAPLDQSLGRAVENLLLKIENHMHGYHLAK</sequence>
<dbReference type="KEGG" id="eha:Ethha_0414"/>
<keyword evidence="3" id="KW-1185">Reference proteome</keyword>
<accession>E6U8K8</accession>
<feature type="domain" description="ChrB N-terminal" evidence="1">
    <location>
        <begin position="25"/>
        <end position="115"/>
    </location>
</feature>
<dbReference type="HOGENOM" id="CLU_114046_0_0_9"/>
<dbReference type="Proteomes" id="UP000001551">
    <property type="component" value="Chromosome"/>
</dbReference>
<evidence type="ECO:0000313" key="2">
    <source>
        <dbReference type="EMBL" id="ADU25999.1"/>
    </source>
</evidence>
<dbReference type="InterPro" id="IPR046858">
    <property type="entry name" value="ChrB_N"/>
</dbReference>
<dbReference type="Pfam" id="PF20229">
    <property type="entry name" value="ChrB_N"/>
    <property type="match status" value="1"/>
</dbReference>
<dbReference type="EMBL" id="CP002400">
    <property type="protein sequence ID" value="ADU25999.1"/>
    <property type="molecule type" value="Genomic_DNA"/>
</dbReference>
<evidence type="ECO:0000313" key="3">
    <source>
        <dbReference type="Proteomes" id="UP000001551"/>
    </source>
</evidence>
<dbReference type="RefSeq" id="WP_013484380.1">
    <property type="nucleotide sequence ID" value="NC_014828.1"/>
</dbReference>
<name>E6U8K8_ETHHY</name>
<evidence type="ECO:0000259" key="1">
    <source>
        <dbReference type="Pfam" id="PF20229"/>
    </source>
</evidence>
<reference evidence="2 3" key="1">
    <citation type="submission" date="2010-12" db="EMBL/GenBank/DDBJ databases">
        <title>Complete sequence of Ethanoligenens harbinense YUAN-3.</title>
        <authorList>
            <person name="Lucas S."/>
            <person name="Copeland A."/>
            <person name="Lapidus A."/>
            <person name="Cheng J.-F."/>
            <person name="Bruce D."/>
            <person name="Goodwin L."/>
            <person name="Pitluck S."/>
            <person name="Chertkov O."/>
            <person name="Misra M."/>
            <person name="Detter J.C."/>
            <person name="Han C."/>
            <person name="Tapia R."/>
            <person name="Land M."/>
            <person name="Hauser L."/>
            <person name="Jeffries C."/>
            <person name="Kyrpides N."/>
            <person name="Ivanova N."/>
            <person name="Mikhailova N."/>
            <person name="Wang A."/>
            <person name="Mouttaki H."/>
            <person name="He Z."/>
            <person name="Zhou J."/>
            <person name="Hemme C.L."/>
            <person name="Woyke T."/>
        </authorList>
    </citation>
    <scope>NUCLEOTIDE SEQUENCE [LARGE SCALE GENOMIC DNA]</scope>
    <source>
        <strain evidence="3">DSM 18485 / JCM 12961 / CGMCC 1.5033 / YUAN-3</strain>
    </source>
</reference>
<dbReference type="STRING" id="663278.Ethha_0414"/>
<organism evidence="2 3">
    <name type="scientific">Ethanoligenens harbinense (strain DSM 18485 / JCM 12961 / CGMCC 1.5033 / YUAN-3)</name>
    <dbReference type="NCBI Taxonomy" id="663278"/>
    <lineage>
        <taxon>Bacteria</taxon>
        <taxon>Bacillati</taxon>
        <taxon>Bacillota</taxon>
        <taxon>Clostridia</taxon>
        <taxon>Eubacteriales</taxon>
        <taxon>Oscillospiraceae</taxon>
        <taxon>Ethanoligenens</taxon>
    </lineage>
</organism>
<dbReference type="eggNOG" id="COG4275">
    <property type="taxonomic scope" value="Bacteria"/>
</dbReference>
<proteinExistence type="predicted"/>
<protein>
    <submittedName>
        <fullName evidence="2">ChrB domain-containing protein</fullName>
    </submittedName>
</protein>
<gene>
    <name evidence="2" type="ordered locus">Ethha_0414</name>
</gene>